<keyword evidence="7" id="KW-1185">Reference proteome</keyword>
<dbReference type="SUPFAM" id="SSF53182">
    <property type="entry name" value="Pyrrolidone carboxyl peptidase (pyroglutamate aminopeptidase)"/>
    <property type="match status" value="1"/>
</dbReference>
<name>A0ABD3Q649_9STRA</name>
<evidence type="ECO:0000256" key="5">
    <source>
        <dbReference type="SAM" id="MobiDB-lite"/>
    </source>
</evidence>
<keyword evidence="2" id="KW-0645">Protease</keyword>
<dbReference type="InterPro" id="IPR016125">
    <property type="entry name" value="Peptidase_C15-like"/>
</dbReference>
<evidence type="ECO:0000313" key="7">
    <source>
        <dbReference type="Proteomes" id="UP001530315"/>
    </source>
</evidence>
<dbReference type="GO" id="GO:0008234">
    <property type="term" value="F:cysteine-type peptidase activity"/>
    <property type="evidence" value="ECO:0007669"/>
    <property type="project" value="UniProtKB-KW"/>
</dbReference>
<keyword evidence="3" id="KW-0378">Hydrolase</keyword>
<reference evidence="6 7" key="1">
    <citation type="submission" date="2024-10" db="EMBL/GenBank/DDBJ databases">
        <title>Updated reference genomes for cyclostephanoid diatoms.</title>
        <authorList>
            <person name="Roberts W.R."/>
            <person name="Alverson A.J."/>
        </authorList>
    </citation>
    <scope>NUCLEOTIDE SEQUENCE [LARGE SCALE GENOMIC DNA]</scope>
    <source>
        <strain evidence="6 7">AJA276-08</strain>
    </source>
</reference>
<dbReference type="Proteomes" id="UP001530315">
    <property type="component" value="Unassembled WGS sequence"/>
</dbReference>
<dbReference type="PANTHER" id="PTHR23402:SF1">
    <property type="entry name" value="PYROGLUTAMYL-PEPTIDASE I"/>
    <property type="match status" value="1"/>
</dbReference>
<organism evidence="6 7">
    <name type="scientific">Stephanodiscus triporus</name>
    <dbReference type="NCBI Taxonomy" id="2934178"/>
    <lineage>
        <taxon>Eukaryota</taxon>
        <taxon>Sar</taxon>
        <taxon>Stramenopiles</taxon>
        <taxon>Ochrophyta</taxon>
        <taxon>Bacillariophyta</taxon>
        <taxon>Coscinodiscophyceae</taxon>
        <taxon>Thalassiosirophycidae</taxon>
        <taxon>Stephanodiscales</taxon>
        <taxon>Stephanodiscaceae</taxon>
        <taxon>Stephanodiscus</taxon>
    </lineage>
</organism>
<comment type="similarity">
    <text evidence="1">Belongs to the peptidase C15 family.</text>
</comment>
<comment type="caution">
    <text evidence="6">The sequence shown here is derived from an EMBL/GenBank/DDBJ whole genome shotgun (WGS) entry which is preliminary data.</text>
</comment>
<evidence type="ECO:0000256" key="2">
    <source>
        <dbReference type="ARBA" id="ARBA00022670"/>
    </source>
</evidence>
<dbReference type="InterPro" id="IPR036440">
    <property type="entry name" value="Peptidase_C15-like_sf"/>
</dbReference>
<evidence type="ECO:0000313" key="6">
    <source>
        <dbReference type="EMBL" id="KAL3795001.1"/>
    </source>
</evidence>
<evidence type="ECO:0000256" key="3">
    <source>
        <dbReference type="ARBA" id="ARBA00022801"/>
    </source>
</evidence>
<keyword evidence="4" id="KW-0788">Thiol protease</keyword>
<accession>A0ABD3Q649</accession>
<gene>
    <name evidence="6" type="ORF">ACHAW5_002170</name>
</gene>
<dbReference type="Gene3D" id="3.40.630.20">
    <property type="entry name" value="Peptidase C15, pyroglutamyl peptidase I-like"/>
    <property type="match status" value="1"/>
</dbReference>
<feature type="compositionally biased region" description="Polar residues" evidence="5">
    <location>
        <begin position="1"/>
        <end position="10"/>
    </location>
</feature>
<dbReference type="EMBL" id="JALLAZ020000447">
    <property type="protein sequence ID" value="KAL3795001.1"/>
    <property type="molecule type" value="Genomic_DNA"/>
</dbReference>
<protein>
    <recommendedName>
        <fullName evidence="8">Pyroglutamyl-peptidase I</fullName>
    </recommendedName>
</protein>
<evidence type="ECO:0000256" key="1">
    <source>
        <dbReference type="ARBA" id="ARBA00006641"/>
    </source>
</evidence>
<evidence type="ECO:0008006" key="8">
    <source>
        <dbReference type="Google" id="ProtNLM"/>
    </source>
</evidence>
<dbReference type="GO" id="GO:0006508">
    <property type="term" value="P:proteolysis"/>
    <property type="evidence" value="ECO:0007669"/>
    <property type="project" value="UniProtKB-KW"/>
</dbReference>
<feature type="region of interest" description="Disordered" evidence="5">
    <location>
        <begin position="1"/>
        <end position="26"/>
    </location>
</feature>
<dbReference type="AlphaFoldDB" id="A0ABD3Q649"/>
<dbReference type="PANTHER" id="PTHR23402">
    <property type="entry name" value="PROTEASE FAMILY C15 PYROGLUTAMYL-PEPTIDASE I-RELATED"/>
    <property type="match status" value="1"/>
</dbReference>
<sequence>MNPTSDQTSAGGDDVPPTAAAAESSIAPRTTVGSSCRFVVTGFGPFCGVPDNPTSELVRSFRDSAEVGGAVLESHVMETSAEHVRAEIDGIYGRLKSASDDRVGGDGNISNDDARRDGGVVTVVLHLGVDYNATRFKLERCAYNDATFRVPDERGYLPNHECISLIREEGDDDDKSETSSHEWGKCVETTLDLDDICGQLQNHNEAVVVSGDPGRFVCNYTYYLSLSRCRSINDEVFKNKHNDSGGKNALLRHHALFVHVPPFDVVPKRRQLDFILRVMETIERHVSEV</sequence>
<proteinExistence type="inferred from homology"/>
<evidence type="ECO:0000256" key="4">
    <source>
        <dbReference type="ARBA" id="ARBA00022807"/>
    </source>
</evidence>